<accession>A0AAT9GK95</accession>
<organism evidence="3">
    <name type="scientific">Sediminibacterium sp. KACHI17</name>
    <dbReference type="NCBI Taxonomy" id="1751071"/>
    <lineage>
        <taxon>Bacteria</taxon>
        <taxon>Pseudomonadati</taxon>
        <taxon>Bacteroidota</taxon>
        <taxon>Chitinophagia</taxon>
        <taxon>Chitinophagales</taxon>
        <taxon>Chitinophagaceae</taxon>
        <taxon>Sediminibacterium</taxon>
    </lineage>
</organism>
<name>A0AAT9GK95_9BACT</name>
<keyword evidence="1" id="KW-0408">Iron</keyword>
<evidence type="ECO:0000256" key="1">
    <source>
        <dbReference type="ARBA" id="ARBA00023004"/>
    </source>
</evidence>
<dbReference type="InterPro" id="IPR008988">
    <property type="entry name" value="Transcriptional_repressor_C"/>
</dbReference>
<proteinExistence type="predicted"/>
<dbReference type="PANTHER" id="PTHR42954">
    <property type="entry name" value="FE(2+) TRANSPORT PROTEIN A"/>
    <property type="match status" value="1"/>
</dbReference>
<gene>
    <name evidence="3" type="ORF">KACHI17_19360</name>
</gene>
<dbReference type="InterPro" id="IPR038157">
    <property type="entry name" value="FeoA_core_dom"/>
</dbReference>
<dbReference type="AlphaFoldDB" id="A0AAT9GK95"/>
<sequence length="86" mass="9613">MLPLYNIYNQTMKRLSELEAGQKAIINSFEKDEIFIKLMEMGCIPGEVVQVEQVAPLGDPISISVAGYHLSLRLSEARSIFVEDAI</sequence>
<dbReference type="SUPFAM" id="SSF50037">
    <property type="entry name" value="C-terminal domain of transcriptional repressors"/>
    <property type="match status" value="1"/>
</dbReference>
<dbReference type="PANTHER" id="PTHR42954:SF2">
    <property type="entry name" value="FE(2+) TRANSPORT PROTEIN A"/>
    <property type="match status" value="1"/>
</dbReference>
<evidence type="ECO:0000313" key="3">
    <source>
        <dbReference type="EMBL" id="BFG71055.1"/>
    </source>
</evidence>
<dbReference type="GO" id="GO:0046914">
    <property type="term" value="F:transition metal ion binding"/>
    <property type="evidence" value="ECO:0007669"/>
    <property type="project" value="InterPro"/>
</dbReference>
<dbReference type="Pfam" id="PF04023">
    <property type="entry name" value="FeoA"/>
    <property type="match status" value="1"/>
</dbReference>
<feature type="domain" description="Ferrous iron transporter FeoA-like" evidence="2">
    <location>
        <begin position="13"/>
        <end position="84"/>
    </location>
</feature>
<dbReference type="InterPro" id="IPR052713">
    <property type="entry name" value="FeoA"/>
</dbReference>
<dbReference type="Gene3D" id="2.30.30.90">
    <property type="match status" value="1"/>
</dbReference>
<reference evidence="3" key="1">
    <citation type="submission" date="2024-02" db="EMBL/GenBank/DDBJ databases">
        <title>Sediminibacterium planktonica sp. nov. and Sediminibacterium longus sp. nov., isolated from surface lake and river water.</title>
        <authorList>
            <person name="Watanabe K."/>
            <person name="Takemine S."/>
            <person name="Ishii Y."/>
            <person name="Ogata Y."/>
            <person name="Shindo C."/>
            <person name="Suda W."/>
        </authorList>
    </citation>
    <scope>NUCLEOTIDE SEQUENCE</scope>
    <source>
        <strain evidence="3">KACHI17</strain>
    </source>
</reference>
<protein>
    <submittedName>
        <fullName evidence="3">Ferrous iron transport protein A</fullName>
    </submittedName>
</protein>
<dbReference type="InterPro" id="IPR007167">
    <property type="entry name" value="Fe-transptr_FeoA-like"/>
</dbReference>
<dbReference type="EMBL" id="AP029612">
    <property type="protein sequence ID" value="BFG71055.1"/>
    <property type="molecule type" value="Genomic_DNA"/>
</dbReference>
<evidence type="ECO:0000259" key="2">
    <source>
        <dbReference type="SMART" id="SM00899"/>
    </source>
</evidence>
<dbReference type="SMART" id="SM00899">
    <property type="entry name" value="FeoA"/>
    <property type="match status" value="1"/>
</dbReference>